<protein>
    <submittedName>
        <fullName evidence="1">Uncharacterized protein</fullName>
    </submittedName>
</protein>
<evidence type="ECO:0000313" key="1">
    <source>
        <dbReference type="EMBL" id="KAF3597979.1"/>
    </source>
</evidence>
<organism evidence="1 2">
    <name type="scientific">Brassica cretica</name>
    <name type="common">Mustard</name>
    <dbReference type="NCBI Taxonomy" id="69181"/>
    <lineage>
        <taxon>Eukaryota</taxon>
        <taxon>Viridiplantae</taxon>
        <taxon>Streptophyta</taxon>
        <taxon>Embryophyta</taxon>
        <taxon>Tracheophyta</taxon>
        <taxon>Spermatophyta</taxon>
        <taxon>Magnoliopsida</taxon>
        <taxon>eudicotyledons</taxon>
        <taxon>Gunneridae</taxon>
        <taxon>Pentapetalae</taxon>
        <taxon>rosids</taxon>
        <taxon>malvids</taxon>
        <taxon>Brassicales</taxon>
        <taxon>Brassicaceae</taxon>
        <taxon>Brassiceae</taxon>
        <taxon>Brassica</taxon>
    </lineage>
</organism>
<reference evidence="1 2" key="1">
    <citation type="journal article" date="2020" name="BMC Genomics">
        <title>Intraspecific diversification of the crop wild relative Brassica cretica Lam. using demographic model selection.</title>
        <authorList>
            <person name="Kioukis A."/>
            <person name="Michalopoulou V.A."/>
            <person name="Briers L."/>
            <person name="Pirintsos S."/>
            <person name="Studholme D.J."/>
            <person name="Pavlidis P."/>
            <person name="Sarris P.F."/>
        </authorList>
    </citation>
    <scope>NUCLEOTIDE SEQUENCE [LARGE SCALE GENOMIC DNA]</scope>
    <source>
        <strain evidence="2">cv. PFS-1207/04</strain>
    </source>
</reference>
<proteinExistence type="predicted"/>
<name>A0ABQ7ELW2_BRACR</name>
<sequence>MGTSLPLQSQKVLYIFSTISLTCLRMVRVGWSLALEVKLWRFSDARYHVSQTSEQEDVFLLSSF</sequence>
<gene>
    <name evidence="1" type="ORF">DY000_02026649</name>
</gene>
<accession>A0ABQ7ELW2</accession>
<keyword evidence="2" id="KW-1185">Reference proteome</keyword>
<dbReference type="Proteomes" id="UP000266723">
    <property type="component" value="Unassembled WGS sequence"/>
</dbReference>
<evidence type="ECO:0000313" key="2">
    <source>
        <dbReference type="Proteomes" id="UP000266723"/>
    </source>
</evidence>
<comment type="caution">
    <text evidence="1">The sequence shown here is derived from an EMBL/GenBank/DDBJ whole genome shotgun (WGS) entry which is preliminary data.</text>
</comment>
<dbReference type="EMBL" id="QGKV02000299">
    <property type="protein sequence ID" value="KAF3597979.1"/>
    <property type="molecule type" value="Genomic_DNA"/>
</dbReference>